<evidence type="ECO:0000313" key="18">
    <source>
        <dbReference type="Proteomes" id="UP000572953"/>
    </source>
</evidence>
<evidence type="ECO:0000256" key="8">
    <source>
        <dbReference type="ARBA" id="ARBA00022532"/>
    </source>
</evidence>
<evidence type="ECO:0000256" key="4">
    <source>
        <dbReference type="ARBA" id="ARBA00005163"/>
    </source>
</evidence>
<evidence type="ECO:0000256" key="16">
    <source>
        <dbReference type="SAM" id="Phobius"/>
    </source>
</evidence>
<comment type="cofactor">
    <cofactor evidence="1">
        <name>heme</name>
        <dbReference type="ChEBI" id="CHEBI:30413"/>
    </cofactor>
</comment>
<dbReference type="NCBIfam" id="TIGR02968">
    <property type="entry name" value="succ_dehyd_anc"/>
    <property type="match status" value="1"/>
</dbReference>
<dbReference type="Gene3D" id="1.20.1300.10">
    <property type="entry name" value="Fumarate reductase/succinate dehydrogenase, transmembrane subunit"/>
    <property type="match status" value="1"/>
</dbReference>
<protein>
    <recommendedName>
        <fullName evidence="6">Succinate dehydrogenase hydrophobic membrane anchor subunit</fullName>
    </recommendedName>
</protein>
<proteinExistence type="predicted"/>
<name>A0A845S5U6_9PROT</name>
<keyword evidence="11" id="KW-0479">Metal-binding</keyword>
<keyword evidence="8" id="KW-0816">Tricarboxylic acid cycle</keyword>
<evidence type="ECO:0000256" key="3">
    <source>
        <dbReference type="ARBA" id="ARBA00004141"/>
    </source>
</evidence>
<keyword evidence="14" id="KW-0408">Iron</keyword>
<comment type="subcellular location">
    <subcellularLocation>
        <location evidence="3">Membrane</location>
        <topology evidence="3">Multi-pass membrane protein</topology>
    </subcellularLocation>
</comment>
<evidence type="ECO:0000313" key="17">
    <source>
        <dbReference type="EMBL" id="NCU63060.1"/>
    </source>
</evidence>
<evidence type="ECO:0000256" key="11">
    <source>
        <dbReference type="ARBA" id="ARBA00022723"/>
    </source>
</evidence>
<comment type="pathway">
    <text evidence="4">Carbohydrate metabolism; tricarboxylic acid cycle.</text>
</comment>
<dbReference type="SUPFAM" id="SSF81343">
    <property type="entry name" value="Fumarate reductase respiratory complex transmembrane subunits"/>
    <property type="match status" value="1"/>
</dbReference>
<feature type="transmembrane region" description="Helical" evidence="16">
    <location>
        <begin position="9"/>
        <end position="28"/>
    </location>
</feature>
<evidence type="ECO:0000256" key="1">
    <source>
        <dbReference type="ARBA" id="ARBA00001971"/>
    </source>
</evidence>
<evidence type="ECO:0000256" key="10">
    <source>
        <dbReference type="ARBA" id="ARBA00022692"/>
    </source>
</evidence>
<dbReference type="AlphaFoldDB" id="A0A845S5U6"/>
<keyword evidence="9" id="KW-0349">Heme</keyword>
<evidence type="ECO:0000256" key="6">
    <source>
        <dbReference type="ARBA" id="ARBA00019425"/>
    </source>
</evidence>
<sequence>MKNHALNKWIIQRVSAIALIPLLLFFLYSLVDLVNQDYTGALDFFDNYLSITVFTLFLIFAGLHLKLGLGEIVEDYIQDERLKGILNKLIMLYSAILPVVGIVSLIIIIL</sequence>
<feature type="transmembrane region" description="Helical" evidence="16">
    <location>
        <begin position="48"/>
        <end position="69"/>
    </location>
</feature>
<dbReference type="Proteomes" id="UP000572953">
    <property type="component" value="Unassembled WGS sequence"/>
</dbReference>
<comment type="caution">
    <text evidence="17">The sequence shown here is derived from an EMBL/GenBank/DDBJ whole genome shotgun (WGS) entry which is preliminary data.</text>
</comment>
<evidence type="ECO:0000256" key="13">
    <source>
        <dbReference type="ARBA" id="ARBA00022989"/>
    </source>
</evidence>
<reference evidence="17 18" key="1">
    <citation type="submission" date="2018-10" db="EMBL/GenBank/DDBJ databases">
        <title>Iterative Subtractive Binning of Freshwater Chronoseries Metagenomes Recovers Nearly Complete Genomes from over Four Hundred Novel Species.</title>
        <authorList>
            <person name="Rodriguez-R L.M."/>
            <person name="Tsementzi D."/>
            <person name="Luo C."/>
            <person name="Konstantinidis K.T."/>
        </authorList>
    </citation>
    <scope>NUCLEOTIDE SEQUENCE [LARGE SCALE GENOMIC DNA]</scope>
    <source>
        <strain evidence="17">WB7_2B_003</strain>
    </source>
</reference>
<dbReference type="GO" id="GO:0016020">
    <property type="term" value="C:membrane"/>
    <property type="evidence" value="ECO:0007669"/>
    <property type="project" value="UniProtKB-SubCell"/>
</dbReference>
<dbReference type="Pfam" id="PF01127">
    <property type="entry name" value="Sdh_cyt"/>
    <property type="match status" value="1"/>
</dbReference>
<keyword evidence="12" id="KW-0249">Electron transport</keyword>
<dbReference type="InterPro" id="IPR000701">
    <property type="entry name" value="SuccDH_FuR_B_TM-su"/>
</dbReference>
<evidence type="ECO:0000256" key="15">
    <source>
        <dbReference type="ARBA" id="ARBA00023136"/>
    </source>
</evidence>
<keyword evidence="7" id="KW-0813">Transport</keyword>
<evidence type="ECO:0000256" key="12">
    <source>
        <dbReference type="ARBA" id="ARBA00022982"/>
    </source>
</evidence>
<dbReference type="InterPro" id="IPR034804">
    <property type="entry name" value="SQR/QFR_C/D"/>
</dbReference>
<evidence type="ECO:0000256" key="7">
    <source>
        <dbReference type="ARBA" id="ARBA00022448"/>
    </source>
</evidence>
<comment type="function">
    <text evidence="2">Membrane-anchoring subunit of succinate dehydrogenase (SDH).</text>
</comment>
<dbReference type="GO" id="GO:0046872">
    <property type="term" value="F:metal ion binding"/>
    <property type="evidence" value="ECO:0007669"/>
    <property type="project" value="UniProtKB-KW"/>
</dbReference>
<dbReference type="GO" id="GO:0006099">
    <property type="term" value="P:tricarboxylic acid cycle"/>
    <property type="evidence" value="ECO:0007669"/>
    <property type="project" value="UniProtKB-UniPathway"/>
</dbReference>
<evidence type="ECO:0000256" key="2">
    <source>
        <dbReference type="ARBA" id="ARBA00004050"/>
    </source>
</evidence>
<evidence type="ECO:0000256" key="14">
    <source>
        <dbReference type="ARBA" id="ARBA00023004"/>
    </source>
</evidence>
<dbReference type="EMBL" id="RGGN01000104">
    <property type="protein sequence ID" value="NCU63060.1"/>
    <property type="molecule type" value="Genomic_DNA"/>
</dbReference>
<feature type="transmembrane region" description="Helical" evidence="16">
    <location>
        <begin position="90"/>
        <end position="109"/>
    </location>
</feature>
<organism evidence="17 18">
    <name type="scientific">Candidatus Fonsibacter lacus</name>
    <dbReference type="NCBI Taxonomy" id="2576439"/>
    <lineage>
        <taxon>Bacteria</taxon>
        <taxon>Pseudomonadati</taxon>
        <taxon>Pseudomonadota</taxon>
        <taxon>Alphaproteobacteria</taxon>
        <taxon>Candidatus Pelagibacterales</taxon>
        <taxon>Candidatus Pelagibacterales incertae sedis</taxon>
        <taxon>Candidatus Fonsibacter</taxon>
    </lineage>
</organism>
<keyword evidence="10 16" id="KW-0812">Transmembrane</keyword>
<accession>A0A845S5U6</accession>
<dbReference type="GO" id="GO:0020037">
    <property type="term" value="F:heme binding"/>
    <property type="evidence" value="ECO:0007669"/>
    <property type="project" value="InterPro"/>
</dbReference>
<comment type="subunit">
    <text evidence="5">Part of an enzyme complex containing four subunits: a flavoprotein, an iron-sulfur protein, plus two membrane-anchoring proteins, SdhC and SdhD.</text>
</comment>
<gene>
    <name evidence="17" type="primary">sdhD</name>
    <name evidence="17" type="ORF">EBV78_03085</name>
</gene>
<keyword evidence="15 16" id="KW-0472">Membrane</keyword>
<dbReference type="InterPro" id="IPR014312">
    <property type="entry name" value="Succ_DH_anchor"/>
</dbReference>
<evidence type="ECO:0000256" key="9">
    <source>
        <dbReference type="ARBA" id="ARBA00022617"/>
    </source>
</evidence>
<dbReference type="UniPathway" id="UPA00223"/>
<keyword evidence="13 16" id="KW-1133">Transmembrane helix</keyword>
<evidence type="ECO:0000256" key="5">
    <source>
        <dbReference type="ARBA" id="ARBA00011558"/>
    </source>
</evidence>